<keyword evidence="5 7" id="KW-0012">Acyltransferase</keyword>
<dbReference type="NCBIfam" id="TIGR00128">
    <property type="entry name" value="fabD"/>
    <property type="match status" value="1"/>
</dbReference>
<proteinExistence type="inferred from homology"/>
<dbReference type="PANTHER" id="PTHR42681">
    <property type="entry name" value="MALONYL-COA-ACYL CARRIER PROTEIN TRANSACYLASE, MITOCHONDRIAL"/>
    <property type="match status" value="1"/>
</dbReference>
<accession>A0AAU6W4H5</accession>
<evidence type="ECO:0000256" key="3">
    <source>
        <dbReference type="ARBA" id="ARBA00018953"/>
    </source>
</evidence>
<protein>
    <recommendedName>
        <fullName evidence="3 7">Malonyl CoA-acyl carrier protein transacylase</fullName>
        <ecNumber evidence="2 7">2.3.1.39</ecNumber>
    </recommendedName>
</protein>
<evidence type="ECO:0000256" key="6">
    <source>
        <dbReference type="ARBA" id="ARBA00048462"/>
    </source>
</evidence>
<dbReference type="GO" id="GO:0006633">
    <property type="term" value="P:fatty acid biosynthetic process"/>
    <property type="evidence" value="ECO:0007669"/>
    <property type="project" value="TreeGrafter"/>
</dbReference>
<dbReference type="EMBL" id="CP135018">
    <property type="protein sequence ID" value="XAJ80662.1"/>
    <property type="molecule type" value="Genomic_DNA"/>
</dbReference>
<evidence type="ECO:0000259" key="9">
    <source>
        <dbReference type="SMART" id="SM00827"/>
    </source>
</evidence>
<dbReference type="InterPro" id="IPR004410">
    <property type="entry name" value="Malonyl_CoA-ACP_transAc_FabD"/>
</dbReference>
<dbReference type="InterPro" id="IPR016036">
    <property type="entry name" value="Malonyl_transacylase_ACP-bd"/>
</dbReference>
<dbReference type="InterPro" id="IPR050858">
    <property type="entry name" value="Mal-CoA-ACP_Trans/PKS_FabD"/>
</dbReference>
<dbReference type="PIRSF" id="PIRSF000446">
    <property type="entry name" value="Mct"/>
    <property type="match status" value="1"/>
</dbReference>
<dbReference type="SUPFAM" id="SSF52151">
    <property type="entry name" value="FabD/lysophospholipase-like"/>
    <property type="match status" value="1"/>
</dbReference>
<comment type="pathway">
    <text evidence="1">Lipid metabolism; fatty acid biosynthesis.</text>
</comment>
<evidence type="ECO:0000256" key="8">
    <source>
        <dbReference type="PIRSR" id="PIRSR000446-1"/>
    </source>
</evidence>
<dbReference type="SUPFAM" id="SSF55048">
    <property type="entry name" value="Probable ACP-binding domain of malonyl-CoA ACP transacylase"/>
    <property type="match status" value="1"/>
</dbReference>
<comment type="catalytic activity">
    <reaction evidence="6 7">
        <text>holo-[ACP] + malonyl-CoA = malonyl-[ACP] + CoA</text>
        <dbReference type="Rhea" id="RHEA:41792"/>
        <dbReference type="Rhea" id="RHEA-COMP:9623"/>
        <dbReference type="Rhea" id="RHEA-COMP:9685"/>
        <dbReference type="ChEBI" id="CHEBI:57287"/>
        <dbReference type="ChEBI" id="CHEBI:57384"/>
        <dbReference type="ChEBI" id="CHEBI:64479"/>
        <dbReference type="ChEBI" id="CHEBI:78449"/>
        <dbReference type="EC" id="2.3.1.39"/>
    </reaction>
</comment>
<sequence>MLFAMLFPGQGVQHINMLSSFLKKEKIFQNTFEEASEYIGCNLLKLTQEGPLKKINNSKYAQPIILSSSIAIYKFWKKYNGKNPSFMSGHSLGEYSALVCSNALKFSDALKIVTFRGQYMQQITFNRLCSVKAIIGLNKNIIQKICQKYLYKTVSIASINSNNQIIISGDQKDVHEASLDCKKNGAQYIFDINLNIPVHSNLMKPVAKKIEYILKNIKIKTPQIPVINNVNVKCEKNSKNIKKALIKQIYTTVRWKEIIDFIQSKKVFTMLEIGPNNTLTNLNKNNINLTSLHTSNQKFFLQALKIINKKQ</sequence>
<evidence type="ECO:0000256" key="1">
    <source>
        <dbReference type="ARBA" id="ARBA00005194"/>
    </source>
</evidence>
<feature type="domain" description="Malonyl-CoA:ACP transacylase (MAT)" evidence="9">
    <location>
        <begin position="6"/>
        <end position="299"/>
    </location>
</feature>
<dbReference type="Gene3D" id="3.40.366.10">
    <property type="entry name" value="Malonyl-Coenzyme A Acyl Carrier Protein, domain 2"/>
    <property type="match status" value="1"/>
</dbReference>
<dbReference type="InterPro" id="IPR001227">
    <property type="entry name" value="Ac_transferase_dom_sf"/>
</dbReference>
<dbReference type="EC" id="2.3.1.39" evidence="2 7"/>
<dbReference type="InterPro" id="IPR016035">
    <property type="entry name" value="Acyl_Trfase/lysoPLipase"/>
</dbReference>
<keyword evidence="4 7" id="KW-0808">Transferase</keyword>
<evidence type="ECO:0000256" key="2">
    <source>
        <dbReference type="ARBA" id="ARBA00013258"/>
    </source>
</evidence>
<feature type="active site" evidence="8">
    <location>
        <position position="91"/>
    </location>
</feature>
<dbReference type="Pfam" id="PF00698">
    <property type="entry name" value="Acyl_transf_1"/>
    <property type="match status" value="1"/>
</dbReference>
<evidence type="ECO:0000256" key="5">
    <source>
        <dbReference type="ARBA" id="ARBA00023315"/>
    </source>
</evidence>
<gene>
    <name evidence="10" type="primary">fabD</name>
    <name evidence="10" type="ORF">RJT31_01770</name>
</gene>
<dbReference type="PANTHER" id="PTHR42681:SF1">
    <property type="entry name" value="MALONYL-COA-ACYL CARRIER PROTEIN TRANSACYLASE, MITOCHONDRIAL"/>
    <property type="match status" value="1"/>
</dbReference>
<dbReference type="GO" id="GO:0005829">
    <property type="term" value="C:cytosol"/>
    <property type="evidence" value="ECO:0007669"/>
    <property type="project" value="TreeGrafter"/>
</dbReference>
<dbReference type="AlphaFoldDB" id="A0AAU6W4H5"/>
<dbReference type="SMART" id="SM00827">
    <property type="entry name" value="PKS_AT"/>
    <property type="match status" value="1"/>
</dbReference>
<feature type="active site" evidence="8">
    <location>
        <position position="199"/>
    </location>
</feature>
<name>A0AAU6W4H5_9GAMM</name>
<dbReference type="RefSeq" id="WP_343154041.1">
    <property type="nucleotide sequence ID" value="NZ_CP135018.1"/>
</dbReference>
<comment type="similarity">
    <text evidence="7">Belongs to the fabD family.</text>
</comment>
<evidence type="ECO:0000256" key="4">
    <source>
        <dbReference type="ARBA" id="ARBA00022679"/>
    </source>
</evidence>
<organism evidence="10">
    <name type="scientific">Buchnera aphidicola</name>
    <name type="common">Aphis aurantii</name>
    <dbReference type="NCBI Taxonomy" id="1470492"/>
    <lineage>
        <taxon>Bacteria</taxon>
        <taxon>Pseudomonadati</taxon>
        <taxon>Pseudomonadota</taxon>
        <taxon>Gammaproteobacteria</taxon>
        <taxon>Enterobacterales</taxon>
        <taxon>Erwiniaceae</taxon>
        <taxon>Buchnera</taxon>
    </lineage>
</organism>
<reference evidence="10" key="1">
    <citation type="submission" date="2024-06" db="EMBL/GenBank/DDBJ databases">
        <title>Unveiling Genomic Reduction in Obligate Endosymbionts Buchnera of Aphids: Insights from Phylogenomic Comparative Analysis with Novel Genome Data and Co-obligate Endosymbionts.</title>
        <authorList>
            <person name="Lu C."/>
            <person name="Zou T."/>
            <person name="Liu Q."/>
            <person name="Huang X."/>
        </authorList>
    </citation>
    <scope>NUCLEOTIDE SEQUENCE</scope>
    <source>
        <strain evidence="10">Aphau13</strain>
    </source>
</reference>
<evidence type="ECO:0000256" key="7">
    <source>
        <dbReference type="PIRNR" id="PIRNR000446"/>
    </source>
</evidence>
<dbReference type="GO" id="GO:0004314">
    <property type="term" value="F:[acyl-carrier-protein] S-malonyltransferase activity"/>
    <property type="evidence" value="ECO:0007669"/>
    <property type="project" value="UniProtKB-EC"/>
</dbReference>
<dbReference type="Gene3D" id="3.30.70.250">
    <property type="entry name" value="Malonyl-CoA ACP transacylase, ACP-binding"/>
    <property type="match status" value="1"/>
</dbReference>
<dbReference type="InterPro" id="IPR024925">
    <property type="entry name" value="Malonyl_CoA-ACP_transAc"/>
</dbReference>
<evidence type="ECO:0000313" key="10">
    <source>
        <dbReference type="EMBL" id="XAJ80662.1"/>
    </source>
</evidence>
<dbReference type="InterPro" id="IPR014043">
    <property type="entry name" value="Acyl_transferase_dom"/>
</dbReference>